<dbReference type="EMBL" id="MTSL01000027">
    <property type="protein sequence ID" value="PJF19921.1"/>
    <property type="molecule type" value="Genomic_DNA"/>
</dbReference>
<evidence type="ECO:0000256" key="2">
    <source>
        <dbReference type="ARBA" id="ARBA00023274"/>
    </source>
</evidence>
<evidence type="ECO:0000256" key="1">
    <source>
        <dbReference type="ARBA" id="ARBA00022980"/>
    </source>
</evidence>
<evidence type="ECO:0000313" key="4">
    <source>
        <dbReference type="EMBL" id="PJF19921.1"/>
    </source>
</evidence>
<dbReference type="Gene3D" id="3.30.70.600">
    <property type="entry name" value="Ribosomal protein S10 domain"/>
    <property type="match status" value="1"/>
</dbReference>
<dbReference type="Pfam" id="PF00338">
    <property type="entry name" value="Ribosomal_S10"/>
    <property type="match status" value="1"/>
</dbReference>
<name>A0A2H9TQ89_9FUNG</name>
<proteinExistence type="predicted"/>
<keyword evidence="1" id="KW-0689">Ribosomal protein</keyword>
<dbReference type="InterPro" id="IPR036838">
    <property type="entry name" value="Ribosomal_uS10_dom_sf"/>
</dbReference>
<dbReference type="GO" id="GO:1990904">
    <property type="term" value="C:ribonucleoprotein complex"/>
    <property type="evidence" value="ECO:0007669"/>
    <property type="project" value="UniProtKB-KW"/>
</dbReference>
<accession>A0A2H9TQ89</accession>
<gene>
    <name evidence="4" type="ORF">PSACC_00264</name>
</gene>
<dbReference type="SUPFAM" id="SSF54999">
    <property type="entry name" value="Ribosomal protein S10"/>
    <property type="match status" value="1"/>
</dbReference>
<sequence length="173" mass="19986">MFMLRRFTGPMWSTGRSISSMWSKGRCMQSTDRPELRARTIECIESVLSKPTAVAKTKRSTPLPCSLNVLIRGLSIPLLDAYLRFCLSAAHSLSSPTRHGALPTRIQRWSVLSSPHVHKTAWTQLERRVHRRVFGVYGMHEEVIPKFIWYVERHAPPDMKLEFSIHDYVKPEQ</sequence>
<dbReference type="STRING" id="1246581.A0A2H9TQ89"/>
<feature type="domain" description="Small ribosomal subunit protein uS10" evidence="3">
    <location>
        <begin position="68"/>
        <end position="164"/>
    </location>
</feature>
<evidence type="ECO:0000313" key="5">
    <source>
        <dbReference type="Proteomes" id="UP000240830"/>
    </source>
</evidence>
<dbReference type="GO" id="GO:0005840">
    <property type="term" value="C:ribosome"/>
    <property type="evidence" value="ECO:0007669"/>
    <property type="project" value="UniProtKB-KW"/>
</dbReference>
<dbReference type="Proteomes" id="UP000240830">
    <property type="component" value="Unassembled WGS sequence"/>
</dbReference>
<keyword evidence="2" id="KW-0687">Ribonucleoprotein</keyword>
<organism evidence="4 5">
    <name type="scientific">Paramicrosporidium saccamoebae</name>
    <dbReference type="NCBI Taxonomy" id="1246581"/>
    <lineage>
        <taxon>Eukaryota</taxon>
        <taxon>Fungi</taxon>
        <taxon>Fungi incertae sedis</taxon>
        <taxon>Cryptomycota</taxon>
        <taxon>Cryptomycota incertae sedis</taxon>
        <taxon>Paramicrosporidium</taxon>
    </lineage>
</organism>
<reference evidence="4 5" key="1">
    <citation type="submission" date="2016-10" db="EMBL/GenBank/DDBJ databases">
        <title>The genome of Paramicrosporidium saccamoebae is the missing link in understanding Cryptomycota and Microsporidia evolution.</title>
        <authorList>
            <person name="Quandt C.A."/>
            <person name="Beaudet D."/>
            <person name="Corsaro D."/>
            <person name="Michel R."/>
            <person name="Corradi N."/>
            <person name="James T."/>
        </authorList>
    </citation>
    <scope>NUCLEOTIDE SEQUENCE [LARGE SCALE GENOMIC DNA]</scope>
    <source>
        <strain evidence="4 5">KSL3</strain>
    </source>
</reference>
<protein>
    <recommendedName>
        <fullName evidence="3">Small ribosomal subunit protein uS10 domain-containing protein</fullName>
    </recommendedName>
</protein>
<dbReference type="InterPro" id="IPR027486">
    <property type="entry name" value="Ribosomal_uS10_dom"/>
</dbReference>
<dbReference type="OrthoDB" id="366214at2759"/>
<dbReference type="SMART" id="SM01403">
    <property type="entry name" value="Ribosomal_S10"/>
    <property type="match status" value="1"/>
</dbReference>
<evidence type="ECO:0000259" key="3">
    <source>
        <dbReference type="SMART" id="SM01403"/>
    </source>
</evidence>
<dbReference type="AlphaFoldDB" id="A0A2H9TQ89"/>
<comment type="caution">
    <text evidence="4">The sequence shown here is derived from an EMBL/GenBank/DDBJ whole genome shotgun (WGS) entry which is preliminary data.</text>
</comment>
<keyword evidence="5" id="KW-1185">Reference proteome</keyword>